<comment type="subcellular location">
    <subcellularLocation>
        <location evidence="1">Nucleus</location>
    </subcellularLocation>
</comment>
<gene>
    <name evidence="10" type="ORF">CEURO_LOCUS1225</name>
</gene>
<proteinExistence type="predicted"/>
<dbReference type="GO" id="GO:0008270">
    <property type="term" value="F:zinc ion binding"/>
    <property type="evidence" value="ECO:0007669"/>
    <property type="project" value="UniProtKB-KW"/>
</dbReference>
<organism evidence="10 11">
    <name type="scientific">Cuscuta europaea</name>
    <name type="common">European dodder</name>
    <dbReference type="NCBI Taxonomy" id="41803"/>
    <lineage>
        <taxon>Eukaryota</taxon>
        <taxon>Viridiplantae</taxon>
        <taxon>Streptophyta</taxon>
        <taxon>Embryophyta</taxon>
        <taxon>Tracheophyta</taxon>
        <taxon>Spermatophyta</taxon>
        <taxon>Magnoliopsida</taxon>
        <taxon>eudicotyledons</taxon>
        <taxon>Gunneridae</taxon>
        <taxon>Pentapetalae</taxon>
        <taxon>asterids</taxon>
        <taxon>lamiids</taxon>
        <taxon>Solanales</taxon>
        <taxon>Convolvulaceae</taxon>
        <taxon>Cuscuteae</taxon>
        <taxon>Cuscuta</taxon>
        <taxon>Cuscuta subgen. Cuscuta</taxon>
    </lineage>
</organism>
<sequence length="688" mass="76754">MTPSSGGSLADAIPRVDLNKLTQSELLALSLCSCSAFDTRHTEDLVLPQVDRSLFNKSACSKRQTYSRLGRHHHRTHRFPPASSPKPISSADPANRAVVHYLKCFLQNPNSISPPPPPSSLPTQPTGPTLEQRTDLLAHAGNVKSKKGAKADVYMKKRSWAGGVEGDLELVNKNSVVVDFARLEDKGDVVFNEELRSRTVGLESEEEVLGFVRSLEGQWCSRRRKRKYVDANEFGDTLPVGWKLLVALRRRDGHVSLYCRRYVSPSGQQFLSCKEVAAFLRFHHMSIDANQLKDHIPSPITRLTGSNSEKEKGPYFEHLLSFHQHTTKRIRVVPPVSEGVIITEDGKYECQFCHKVFEERHRYNGHVGVHVRSNSKGFEGLYVQKSVDTLTLHNGFPSITPKIDALKEIAHNSMNSLPAIVNSNEAEAANTGKDIDPIMNPREVEFIDVNNEKTLDCELNQSDKENQRAVKEIVKTCETQVTKVNLIEASKTHCEPPEVSNMQTCDPPENDAVVGGNEQSEAYNCNVVPETNEMTLEENVFQEGVTDSSMAFSDTLNYFHTFTARTNKEQDGFCVLKIENEMSFEELTFDDIEPFKYDFSEGHNGCGMEAAFNSTSSLGFGSGEPTVLISRGNTNQLTTVCVWCRSEFSLEAFESESQSDSIGYMCPECKTKISGHLDNGLSLTSHDF</sequence>
<dbReference type="PANTHER" id="PTHR37701">
    <property type="entry name" value="METHYL-CPG-BINDING DOMAIN-CONTAINING PROTEIN 8"/>
    <property type="match status" value="1"/>
</dbReference>
<keyword evidence="6" id="KW-0863">Zinc-finger</keyword>
<feature type="region of interest" description="Disordered" evidence="7">
    <location>
        <begin position="109"/>
        <end position="130"/>
    </location>
</feature>
<evidence type="ECO:0000256" key="5">
    <source>
        <dbReference type="ARBA" id="ARBA00023242"/>
    </source>
</evidence>
<evidence type="ECO:0000259" key="9">
    <source>
        <dbReference type="PROSITE" id="PS50982"/>
    </source>
</evidence>
<keyword evidence="2" id="KW-0805">Transcription regulation</keyword>
<dbReference type="InterPro" id="IPR037472">
    <property type="entry name" value="MBD8"/>
</dbReference>
<evidence type="ECO:0000256" key="1">
    <source>
        <dbReference type="ARBA" id="ARBA00004123"/>
    </source>
</evidence>
<evidence type="ECO:0000256" key="6">
    <source>
        <dbReference type="PROSITE-ProRule" id="PRU00042"/>
    </source>
</evidence>
<keyword evidence="6" id="KW-0862">Zinc</keyword>
<evidence type="ECO:0000313" key="10">
    <source>
        <dbReference type="EMBL" id="CAH9058272.1"/>
    </source>
</evidence>
<dbReference type="InterPro" id="IPR016177">
    <property type="entry name" value="DNA-bd_dom_sf"/>
</dbReference>
<dbReference type="PANTHER" id="PTHR37701:SF18">
    <property type="entry name" value="C2H2-TYPE DOMAIN-CONTAINING PROTEIN"/>
    <property type="match status" value="1"/>
</dbReference>
<dbReference type="Proteomes" id="UP001152484">
    <property type="component" value="Unassembled WGS sequence"/>
</dbReference>
<keyword evidence="11" id="KW-1185">Reference proteome</keyword>
<dbReference type="InterPro" id="IPR013087">
    <property type="entry name" value="Znf_C2H2_type"/>
</dbReference>
<dbReference type="GO" id="GO:0005634">
    <property type="term" value="C:nucleus"/>
    <property type="evidence" value="ECO:0007669"/>
    <property type="project" value="UniProtKB-SubCell"/>
</dbReference>
<evidence type="ECO:0000313" key="11">
    <source>
        <dbReference type="Proteomes" id="UP001152484"/>
    </source>
</evidence>
<feature type="domain" description="C2H2-type" evidence="8">
    <location>
        <begin position="348"/>
        <end position="375"/>
    </location>
</feature>
<feature type="domain" description="MBD" evidence="9">
    <location>
        <begin position="228"/>
        <end position="300"/>
    </location>
</feature>
<dbReference type="AlphaFoldDB" id="A0A9P1DY50"/>
<keyword evidence="6" id="KW-0479">Metal-binding</keyword>
<protein>
    <submittedName>
        <fullName evidence="10">Uncharacterized protein</fullName>
    </submittedName>
</protein>
<dbReference type="PROSITE" id="PS50982">
    <property type="entry name" value="MBD"/>
    <property type="match status" value="1"/>
</dbReference>
<evidence type="ECO:0000256" key="2">
    <source>
        <dbReference type="ARBA" id="ARBA00023015"/>
    </source>
</evidence>
<accession>A0A9P1DY50</accession>
<name>A0A9P1DY50_CUSEU</name>
<dbReference type="PROSITE" id="PS00028">
    <property type="entry name" value="ZINC_FINGER_C2H2_1"/>
    <property type="match status" value="1"/>
</dbReference>
<dbReference type="Pfam" id="PF01429">
    <property type="entry name" value="MBD"/>
    <property type="match status" value="1"/>
</dbReference>
<comment type="caution">
    <text evidence="10">The sequence shown here is derived from an EMBL/GenBank/DDBJ whole genome shotgun (WGS) entry which is preliminary data.</text>
</comment>
<dbReference type="InterPro" id="IPR001739">
    <property type="entry name" value="Methyl_CpG_DNA-bd"/>
</dbReference>
<dbReference type="OrthoDB" id="1893318at2759"/>
<dbReference type="SUPFAM" id="SSF54171">
    <property type="entry name" value="DNA-binding domain"/>
    <property type="match status" value="1"/>
</dbReference>
<feature type="region of interest" description="Disordered" evidence="7">
    <location>
        <begin position="65"/>
        <end position="92"/>
    </location>
</feature>
<evidence type="ECO:0000256" key="4">
    <source>
        <dbReference type="ARBA" id="ARBA00023163"/>
    </source>
</evidence>
<dbReference type="GO" id="GO:0003677">
    <property type="term" value="F:DNA binding"/>
    <property type="evidence" value="ECO:0007669"/>
    <property type="project" value="UniProtKB-KW"/>
</dbReference>
<keyword evidence="4" id="KW-0804">Transcription</keyword>
<keyword evidence="5" id="KW-0539">Nucleus</keyword>
<dbReference type="PROSITE" id="PS50157">
    <property type="entry name" value="ZINC_FINGER_C2H2_2"/>
    <property type="match status" value="1"/>
</dbReference>
<keyword evidence="3" id="KW-0238">DNA-binding</keyword>
<evidence type="ECO:0000256" key="7">
    <source>
        <dbReference type="SAM" id="MobiDB-lite"/>
    </source>
</evidence>
<dbReference type="EMBL" id="CAMAPE010000004">
    <property type="protein sequence ID" value="CAH9058272.1"/>
    <property type="molecule type" value="Genomic_DNA"/>
</dbReference>
<evidence type="ECO:0000256" key="3">
    <source>
        <dbReference type="ARBA" id="ARBA00023125"/>
    </source>
</evidence>
<feature type="compositionally biased region" description="Basic residues" evidence="7">
    <location>
        <begin position="69"/>
        <end position="78"/>
    </location>
</feature>
<evidence type="ECO:0000259" key="8">
    <source>
        <dbReference type="PROSITE" id="PS50157"/>
    </source>
</evidence>
<dbReference type="Gene3D" id="3.30.890.10">
    <property type="entry name" value="Methyl-cpg-binding Protein 2, Chain A"/>
    <property type="match status" value="1"/>
</dbReference>
<reference evidence="10" key="1">
    <citation type="submission" date="2022-07" db="EMBL/GenBank/DDBJ databases">
        <authorList>
            <person name="Macas J."/>
            <person name="Novak P."/>
            <person name="Neumann P."/>
        </authorList>
    </citation>
    <scope>NUCLEOTIDE SEQUENCE</scope>
</reference>